<protein>
    <submittedName>
        <fullName evidence="1">Uncharacterized protein</fullName>
    </submittedName>
</protein>
<dbReference type="PANTHER" id="PTHR30287">
    <property type="entry name" value="MEMBRANE COMPONENT OF PREDICTED ABC SUPERFAMILY METABOLITE UPTAKE TRANSPORTER"/>
    <property type="match status" value="1"/>
</dbReference>
<accession>A0A182SB51</accession>
<evidence type="ECO:0000313" key="1">
    <source>
        <dbReference type="EnsemblMetazoa" id="AMAM003261-PA"/>
    </source>
</evidence>
<name>A0A182SB51_9DIPT</name>
<dbReference type="Proteomes" id="UP000075901">
    <property type="component" value="Unassembled WGS sequence"/>
</dbReference>
<proteinExistence type="predicted"/>
<keyword evidence="2" id="KW-1185">Reference proteome</keyword>
<dbReference type="PANTHER" id="PTHR30287:SF1">
    <property type="entry name" value="INNER MEMBRANE PROTEIN"/>
    <property type="match status" value="1"/>
</dbReference>
<dbReference type="InterPro" id="IPR038766">
    <property type="entry name" value="Membrane_comp_ABC_pdt"/>
</dbReference>
<reference evidence="1" key="2">
    <citation type="submission" date="2020-05" db="UniProtKB">
        <authorList>
            <consortium name="EnsemblMetazoa"/>
        </authorList>
    </citation>
    <scope>IDENTIFICATION</scope>
    <source>
        <strain evidence="1">maculatus3</strain>
    </source>
</reference>
<organism evidence="1 2">
    <name type="scientific">Anopheles maculatus</name>
    <dbReference type="NCBI Taxonomy" id="74869"/>
    <lineage>
        <taxon>Eukaryota</taxon>
        <taxon>Metazoa</taxon>
        <taxon>Ecdysozoa</taxon>
        <taxon>Arthropoda</taxon>
        <taxon>Hexapoda</taxon>
        <taxon>Insecta</taxon>
        <taxon>Pterygota</taxon>
        <taxon>Neoptera</taxon>
        <taxon>Endopterygota</taxon>
        <taxon>Diptera</taxon>
        <taxon>Nematocera</taxon>
        <taxon>Culicoidea</taxon>
        <taxon>Culicidae</taxon>
        <taxon>Anophelinae</taxon>
        <taxon>Anopheles</taxon>
        <taxon>Anopheles maculatus group</taxon>
    </lineage>
</organism>
<evidence type="ECO:0000313" key="2">
    <source>
        <dbReference type="Proteomes" id="UP000075901"/>
    </source>
</evidence>
<dbReference type="GO" id="GO:0005886">
    <property type="term" value="C:plasma membrane"/>
    <property type="evidence" value="ECO:0007669"/>
    <property type="project" value="TreeGrafter"/>
</dbReference>
<dbReference type="VEuPathDB" id="VectorBase:AMAM003261"/>
<dbReference type="EnsemblMetazoa" id="AMAM003261-RA">
    <property type="protein sequence ID" value="AMAM003261-PA"/>
    <property type="gene ID" value="AMAM003261"/>
</dbReference>
<sequence length="186" mass="20741">MDKGLSQQSRDFIAGDRVLRSARPVAEGWILDAQQQGLKVSRQLSFTTMTYAGERPQLAEVKATDVLYPLYGKLETRPANLKPEPGTVLVAPRLLALLGIRVGDNLEVGDTTLRIAGEIIQEPDAGFNPFQTAPRVIINLADVEKTGAVQPGSRLTYRYMFAGSAEDIQRYEERLKPQLKPDQRWF</sequence>
<reference evidence="2" key="1">
    <citation type="submission" date="2013-09" db="EMBL/GenBank/DDBJ databases">
        <title>The Genome Sequence of Anopheles maculatus species B.</title>
        <authorList>
            <consortium name="The Broad Institute Genomics Platform"/>
            <person name="Neafsey D.E."/>
            <person name="Besansky N."/>
            <person name="Howell P."/>
            <person name="Walton C."/>
            <person name="Young S.K."/>
            <person name="Zeng Q."/>
            <person name="Gargeya S."/>
            <person name="Fitzgerald M."/>
            <person name="Haas B."/>
            <person name="Abouelleil A."/>
            <person name="Allen A.W."/>
            <person name="Alvarado L."/>
            <person name="Arachchi H.M."/>
            <person name="Berlin A.M."/>
            <person name="Chapman S.B."/>
            <person name="Gainer-Dewar J."/>
            <person name="Goldberg J."/>
            <person name="Griggs A."/>
            <person name="Gujja S."/>
            <person name="Hansen M."/>
            <person name="Howarth C."/>
            <person name="Imamovic A."/>
            <person name="Ireland A."/>
            <person name="Larimer J."/>
            <person name="McCowan C."/>
            <person name="Murphy C."/>
            <person name="Pearson M."/>
            <person name="Poon T.W."/>
            <person name="Priest M."/>
            <person name="Roberts A."/>
            <person name="Saif S."/>
            <person name="Shea T."/>
            <person name="Sisk P."/>
            <person name="Sykes S."/>
            <person name="Wortman J."/>
            <person name="Nusbaum C."/>
            <person name="Birren B."/>
        </authorList>
    </citation>
    <scope>NUCLEOTIDE SEQUENCE [LARGE SCALE GENOMIC DNA]</scope>
    <source>
        <strain evidence="2">maculatus3</strain>
    </source>
</reference>
<dbReference type="AlphaFoldDB" id="A0A182SB51"/>